<organism evidence="1 2">
    <name type="scientific">Nocardiopsis exhalans</name>
    <dbReference type="NCBI Taxonomy" id="163604"/>
    <lineage>
        <taxon>Bacteria</taxon>
        <taxon>Bacillati</taxon>
        <taxon>Actinomycetota</taxon>
        <taxon>Actinomycetes</taxon>
        <taxon>Streptosporangiales</taxon>
        <taxon>Nocardiopsidaceae</taxon>
        <taxon>Nocardiopsis</taxon>
    </lineage>
</organism>
<evidence type="ECO:0000313" key="1">
    <source>
        <dbReference type="EMBL" id="USY17134.1"/>
    </source>
</evidence>
<keyword evidence="2" id="KW-1185">Reference proteome</keyword>
<evidence type="ECO:0000313" key="2">
    <source>
        <dbReference type="Proteomes" id="UP001055940"/>
    </source>
</evidence>
<protein>
    <submittedName>
        <fullName evidence="1">Uncharacterized protein</fullName>
    </submittedName>
</protein>
<sequence length="45" mass="4780">MARSRLSALPQTLADTITVIDAGRLNHTGPRTKLTHASAHALMAI</sequence>
<gene>
    <name evidence="1" type="ORF">NE857_17385</name>
</gene>
<dbReference type="RefSeq" id="WP_254416721.1">
    <property type="nucleotide sequence ID" value="NZ_BAAAJB010000051.1"/>
</dbReference>
<reference evidence="1" key="1">
    <citation type="submission" date="2022-06" db="EMBL/GenBank/DDBJ databases">
        <authorList>
            <person name="Ping M."/>
        </authorList>
    </citation>
    <scope>NUCLEOTIDE SEQUENCE</scope>
    <source>
        <strain evidence="1">JCM11759T</strain>
    </source>
</reference>
<dbReference type="EMBL" id="CP099837">
    <property type="protein sequence ID" value="USY17134.1"/>
    <property type="molecule type" value="Genomic_DNA"/>
</dbReference>
<name>A0ABY5CZB3_9ACTN</name>
<accession>A0ABY5CZB3</accession>
<dbReference type="Proteomes" id="UP001055940">
    <property type="component" value="Chromosome"/>
</dbReference>
<proteinExistence type="predicted"/>